<evidence type="ECO:0000259" key="1">
    <source>
        <dbReference type="PROSITE" id="PS50851"/>
    </source>
</evidence>
<dbReference type="Gene3D" id="2.30.30.40">
    <property type="entry name" value="SH3 Domains"/>
    <property type="match status" value="1"/>
</dbReference>
<protein>
    <submittedName>
        <fullName evidence="2">Purine-binding chemotaxis protein CheW</fullName>
    </submittedName>
</protein>
<evidence type="ECO:0000313" key="3">
    <source>
        <dbReference type="Proteomes" id="UP000238071"/>
    </source>
</evidence>
<keyword evidence="3" id="KW-1185">Reference proteome</keyword>
<dbReference type="InterPro" id="IPR002545">
    <property type="entry name" value="CheW-lke_dom"/>
</dbReference>
<dbReference type="Pfam" id="PF01584">
    <property type="entry name" value="CheW"/>
    <property type="match status" value="1"/>
</dbReference>
<evidence type="ECO:0000313" key="2">
    <source>
        <dbReference type="EMBL" id="PPK72908.1"/>
    </source>
</evidence>
<dbReference type="Proteomes" id="UP000238071">
    <property type="component" value="Unassembled WGS sequence"/>
</dbReference>
<dbReference type="SMART" id="SM00260">
    <property type="entry name" value="CheW"/>
    <property type="match status" value="1"/>
</dbReference>
<dbReference type="Gene3D" id="2.40.50.180">
    <property type="entry name" value="CheA-289, Domain 4"/>
    <property type="match status" value="1"/>
</dbReference>
<reference evidence="2 3" key="1">
    <citation type="submission" date="2018-02" db="EMBL/GenBank/DDBJ databases">
        <title>Subsurface microbial communities from deep shales in Ohio and West Virginia, USA.</title>
        <authorList>
            <person name="Wrighton K."/>
        </authorList>
    </citation>
    <scope>NUCLEOTIDE SEQUENCE [LARGE SCALE GENOMIC DNA]</scope>
    <source>
        <strain evidence="2 3">OWC-G53F</strain>
    </source>
</reference>
<dbReference type="InterPro" id="IPR039315">
    <property type="entry name" value="CheW"/>
</dbReference>
<comment type="caution">
    <text evidence="2">The sequence shown here is derived from an EMBL/GenBank/DDBJ whole genome shotgun (WGS) entry which is preliminary data.</text>
</comment>
<dbReference type="GO" id="GO:0007165">
    <property type="term" value="P:signal transduction"/>
    <property type="evidence" value="ECO:0007669"/>
    <property type="project" value="InterPro"/>
</dbReference>
<accession>A0A2S6H613</accession>
<dbReference type="SUPFAM" id="SSF50341">
    <property type="entry name" value="CheW-like"/>
    <property type="match status" value="1"/>
</dbReference>
<name>A0A2S6H613_9GAMM</name>
<feature type="domain" description="CheW-like" evidence="1">
    <location>
        <begin position="26"/>
        <end position="170"/>
    </location>
</feature>
<gene>
    <name evidence="2" type="ORF">B0F88_103347</name>
</gene>
<proteinExistence type="predicted"/>
<dbReference type="OrthoDB" id="9790406at2"/>
<dbReference type="AlphaFoldDB" id="A0A2S6H613"/>
<dbReference type="PROSITE" id="PS50851">
    <property type="entry name" value="CHEW"/>
    <property type="match status" value="1"/>
</dbReference>
<dbReference type="InterPro" id="IPR036061">
    <property type="entry name" value="CheW-like_dom_sf"/>
</dbReference>
<dbReference type="CDD" id="cd00732">
    <property type="entry name" value="CheW"/>
    <property type="match status" value="1"/>
</dbReference>
<dbReference type="PANTHER" id="PTHR22617:SF41">
    <property type="entry name" value="CHEMOTAXIS SIGNAL TRANSDUCTION SYSTEM ADAPTOR PROTEIN CHEW"/>
    <property type="match status" value="1"/>
</dbReference>
<dbReference type="GO" id="GO:0005829">
    <property type="term" value="C:cytosol"/>
    <property type="evidence" value="ECO:0007669"/>
    <property type="project" value="TreeGrafter"/>
</dbReference>
<organism evidence="2 3">
    <name type="scientific">Methylobacter tundripaludum</name>
    <dbReference type="NCBI Taxonomy" id="173365"/>
    <lineage>
        <taxon>Bacteria</taxon>
        <taxon>Pseudomonadati</taxon>
        <taxon>Pseudomonadota</taxon>
        <taxon>Gammaproteobacteria</taxon>
        <taxon>Methylococcales</taxon>
        <taxon>Methylococcaceae</taxon>
        <taxon>Methylobacter</taxon>
    </lineage>
</organism>
<sequence>MNAIASASSAAATLSAIAHSQAFEEQQQYLTFMLSGETYAISILRIKEIIQYGQLTEVPRMPSFIRGVINLRGAVVPVIDLSARFGKPPTEVGRRNCIIIIEVAIEEETHSVGVMVDAVNAVLEISDSDIEPAPTFGTHIHAEFIAGMGKINGKFVIILNIQQVLSMEDMAALAAVGTASAADVTQVSSHKTALCGSA</sequence>
<dbReference type="PANTHER" id="PTHR22617">
    <property type="entry name" value="CHEMOTAXIS SENSOR HISTIDINE KINASE-RELATED"/>
    <property type="match status" value="1"/>
</dbReference>
<dbReference type="GO" id="GO:0006935">
    <property type="term" value="P:chemotaxis"/>
    <property type="evidence" value="ECO:0007669"/>
    <property type="project" value="InterPro"/>
</dbReference>
<dbReference type="EMBL" id="PTIY01000003">
    <property type="protein sequence ID" value="PPK72908.1"/>
    <property type="molecule type" value="Genomic_DNA"/>
</dbReference>
<dbReference type="RefSeq" id="WP_104422991.1">
    <property type="nucleotide sequence ID" value="NZ_PTIY01000003.1"/>
</dbReference>